<dbReference type="InterPro" id="IPR046843">
    <property type="entry name" value="LonB_AAA-LID"/>
</dbReference>
<dbReference type="AlphaFoldDB" id="A0A831T8Y0"/>
<dbReference type="SUPFAM" id="SSF52540">
    <property type="entry name" value="P-loop containing nucleoside triphosphate hydrolases"/>
    <property type="match status" value="1"/>
</dbReference>
<dbReference type="InterPro" id="IPR046844">
    <property type="entry name" value="Lon-like_helical"/>
</dbReference>
<keyword evidence="6" id="KW-0067">ATP-binding</keyword>
<dbReference type="Pfam" id="PF13654">
    <property type="entry name" value="AAA_32"/>
    <property type="match status" value="1"/>
</dbReference>
<dbReference type="SUPFAM" id="SSF54211">
    <property type="entry name" value="Ribosomal protein S5 domain 2-like"/>
    <property type="match status" value="1"/>
</dbReference>
<dbReference type="InterPro" id="IPR008269">
    <property type="entry name" value="Lon_proteolytic"/>
</dbReference>
<dbReference type="InterPro" id="IPR020568">
    <property type="entry name" value="Ribosomal_Su5_D2-typ_SF"/>
</dbReference>
<evidence type="ECO:0000256" key="4">
    <source>
        <dbReference type="SAM" id="MobiDB-lite"/>
    </source>
</evidence>
<keyword evidence="2" id="KW-0378">Hydrolase</keyword>
<comment type="similarity">
    <text evidence="2">Belongs to the peptidase S16 family.</text>
</comment>
<reference evidence="6" key="1">
    <citation type="journal article" date="2020" name="mSystems">
        <title>Genome- and Community-Level Interaction Insights into Carbon Utilization and Element Cycling Functions of Hydrothermarchaeota in Hydrothermal Sediment.</title>
        <authorList>
            <person name="Zhou Z."/>
            <person name="Liu Y."/>
            <person name="Xu W."/>
            <person name="Pan J."/>
            <person name="Luo Z.H."/>
            <person name="Li M."/>
        </authorList>
    </citation>
    <scope>NUCLEOTIDE SEQUENCE [LARGE SCALE GENOMIC DNA]</scope>
    <source>
        <strain evidence="6">SpSt-210</strain>
    </source>
</reference>
<dbReference type="InterPro" id="IPR014721">
    <property type="entry name" value="Ribsml_uS5_D2-typ_fold_subgr"/>
</dbReference>
<dbReference type="Gene3D" id="3.30.230.10">
    <property type="match status" value="1"/>
</dbReference>
<gene>
    <name evidence="6" type="ORF">ENP34_00830</name>
</gene>
<comment type="caution">
    <text evidence="6">The sequence shown here is derived from an EMBL/GenBank/DDBJ whole genome shotgun (WGS) entry which is preliminary data.</text>
</comment>
<feature type="active site" evidence="2">
    <location>
        <position position="665"/>
    </location>
</feature>
<keyword evidence="3" id="KW-0175">Coiled coil</keyword>
<dbReference type="PROSITE" id="PS51786">
    <property type="entry name" value="LON_PROTEOLYTIC"/>
    <property type="match status" value="1"/>
</dbReference>
<dbReference type="GO" id="GO:0030163">
    <property type="term" value="P:protein catabolic process"/>
    <property type="evidence" value="ECO:0007669"/>
    <property type="project" value="InterPro"/>
</dbReference>
<dbReference type="Gene3D" id="3.40.50.300">
    <property type="entry name" value="P-loop containing nucleotide triphosphate hydrolases"/>
    <property type="match status" value="2"/>
</dbReference>
<dbReference type="InterPro" id="IPR041699">
    <property type="entry name" value="AAA_32"/>
</dbReference>
<keyword evidence="6" id="KW-0547">Nucleotide-binding</keyword>
<dbReference type="Pfam" id="PF05362">
    <property type="entry name" value="Lon_C"/>
    <property type="match status" value="1"/>
</dbReference>
<evidence type="ECO:0000256" key="1">
    <source>
        <dbReference type="ARBA" id="ARBA00022670"/>
    </source>
</evidence>
<evidence type="ECO:0000256" key="3">
    <source>
        <dbReference type="SAM" id="Coils"/>
    </source>
</evidence>
<dbReference type="PANTHER" id="PTHR10046">
    <property type="entry name" value="ATP DEPENDENT LON PROTEASE FAMILY MEMBER"/>
    <property type="match status" value="1"/>
</dbReference>
<dbReference type="GO" id="GO:0004176">
    <property type="term" value="F:ATP-dependent peptidase activity"/>
    <property type="evidence" value="ECO:0007669"/>
    <property type="project" value="UniProtKB-UniRule"/>
</dbReference>
<sequence length="831" mass="92567">MSELTRAAAARLALAPEQLRRRLEPARLPFETTADIEPLEATIGQPRALSALEFGLEIPTEGYNLYVAGRPGSGRESTVRRYLERYARQRPIPPDWVYVHNFKDPEQPVAIALPAGRGIQFARDMDEFVRAAQQAIPRAFESDEYDRRRREIVDRLERQRGELWTAAQEFAQQRGFALEATPAGVVSVPVVQGRPITPDAFEVLPAPVREDLERRNQEIQARIADTLREVRRLEKQAAERLRQLDREVALFAVGSLFDDLRERYADQPAVLAYLEEVREDLPDHLHDFFPPQAVNVPPPIAQLQALQQQEHLARYRVNVLVDNSTLDGAPVIFERNPSYYNLLGRIDYRAAFGAMVTDFSQIRPGALHRANGGFLVLNISDVLRNPFAWEGLKRALLSQQIVIENLGAQLLSPVPTAALRPQPIPLDVKVVLIGTPLLYYLMSALDEDFEELFRVRADFAPDMDWNEEHALDYAAFISRCVRDGGLRHFDRGAVARVIEYGARIVEHQRKLSLQLLEISNLVAEASYWAGKANRELVTAEDVDRAIEQKEYRSNLVEERIRELIAEGTLQIETEGVRIGQINGLSYIQLGDYAFGRPTRVTARVSLGRGAVVSIEREIALSGPIHSKGFLILSNYLAGTYAQDFPLSISASITFEQAYEEVEGDSASSTELYALLSALSGLELKQGIAVTGSVNQHGEIQAVGGVNEKIEGFYAVCKVKGLTGEQGVIIPAANAQHLMLKDEVVEAVREGRFHVWAVRTVDEGIEILTGVPAGQRGPDGQYPEGTVHRLVSDRLRAYAERLRDFGGRRDERDGRGPSSTVPSGETGEGAQA</sequence>
<keyword evidence="1 2" id="KW-0645">Protease</keyword>
<evidence type="ECO:0000256" key="2">
    <source>
        <dbReference type="PROSITE-ProRule" id="PRU01122"/>
    </source>
</evidence>
<comment type="catalytic activity">
    <reaction evidence="2">
        <text>Hydrolysis of proteins in presence of ATP.</text>
        <dbReference type="EC" id="3.4.21.53"/>
    </reaction>
</comment>
<evidence type="ECO:0000313" key="6">
    <source>
        <dbReference type="EMBL" id="HEG89983.1"/>
    </source>
</evidence>
<dbReference type="InterPro" id="IPR027065">
    <property type="entry name" value="Lon_Prtase"/>
</dbReference>
<dbReference type="EMBL" id="DSIY01000020">
    <property type="protein sequence ID" value="HEG89983.1"/>
    <property type="molecule type" value="Genomic_DNA"/>
</dbReference>
<accession>A0A831T8Y0</accession>
<dbReference type="GO" id="GO:0005524">
    <property type="term" value="F:ATP binding"/>
    <property type="evidence" value="ECO:0007669"/>
    <property type="project" value="UniProtKB-KW"/>
</dbReference>
<feature type="domain" description="Lon proteolytic" evidence="5">
    <location>
        <begin position="575"/>
        <end position="770"/>
    </location>
</feature>
<feature type="coiled-coil region" evidence="3">
    <location>
        <begin position="209"/>
        <end position="247"/>
    </location>
</feature>
<feature type="compositionally biased region" description="Basic and acidic residues" evidence="4">
    <location>
        <begin position="802"/>
        <end position="814"/>
    </location>
</feature>
<dbReference type="Gene3D" id="1.10.8.60">
    <property type="match status" value="1"/>
</dbReference>
<feature type="active site" evidence="2">
    <location>
        <position position="708"/>
    </location>
</feature>
<keyword evidence="2" id="KW-0720">Serine protease</keyword>
<evidence type="ECO:0000259" key="5">
    <source>
        <dbReference type="PROSITE" id="PS51786"/>
    </source>
</evidence>
<dbReference type="Pfam" id="PF20436">
    <property type="entry name" value="LonB_AAA-LID"/>
    <property type="match status" value="1"/>
</dbReference>
<dbReference type="InterPro" id="IPR027417">
    <property type="entry name" value="P-loop_NTPase"/>
</dbReference>
<dbReference type="GO" id="GO:0004252">
    <property type="term" value="F:serine-type endopeptidase activity"/>
    <property type="evidence" value="ECO:0007669"/>
    <property type="project" value="UniProtKB-UniRule"/>
</dbReference>
<dbReference type="EC" id="3.4.21.53" evidence="2"/>
<dbReference type="PRINTS" id="PR00830">
    <property type="entry name" value="ENDOLAPTASE"/>
</dbReference>
<feature type="region of interest" description="Disordered" evidence="4">
    <location>
        <begin position="802"/>
        <end position="831"/>
    </location>
</feature>
<proteinExistence type="inferred from homology"/>
<organism evidence="6">
    <name type="scientific">Thermorudis peleae</name>
    <dbReference type="NCBI Taxonomy" id="1382356"/>
    <lineage>
        <taxon>Bacteria</taxon>
        <taxon>Pseudomonadati</taxon>
        <taxon>Thermomicrobiota</taxon>
        <taxon>Thermomicrobia</taxon>
        <taxon>Thermomicrobia incertae sedis</taxon>
        <taxon>Thermorudis</taxon>
    </lineage>
</organism>
<dbReference type="Pfam" id="PF20437">
    <property type="entry name" value="LonC_helical"/>
    <property type="match status" value="1"/>
</dbReference>
<dbReference type="GO" id="GO:0006508">
    <property type="term" value="P:proteolysis"/>
    <property type="evidence" value="ECO:0007669"/>
    <property type="project" value="UniProtKB-KW"/>
</dbReference>
<protein>
    <recommendedName>
        <fullName evidence="2">endopeptidase La</fullName>
        <ecNumber evidence="2">3.4.21.53</ecNumber>
    </recommendedName>
</protein>
<name>A0A831T8Y0_9BACT</name>